<feature type="domain" description="HTH tetR-type" evidence="6">
    <location>
        <begin position="21"/>
        <end position="81"/>
    </location>
</feature>
<sequence length="238" mass="25755">MSKQGVFAHYEDGDDIDPRRIQSRNRLLDAAAALLRDGGIQAVTIDAVTKASKVARTTLYRHFTSSTHLLAATFERLLPHVVAPTQGVGTLRDQLIELLGRQAALFDDAPLHVTVLAWLALGPTTPTDEPGDDLASGALRARVIDQYTQPFDALLTNAQARAELDDFDLKLAICQLVGPLAFARMSGMRTMTHDDCAQIVDDFLAAHRRQDAITPTEPQPVTRRAPGPRSAVASSPAS</sequence>
<dbReference type="Gene3D" id="1.10.10.60">
    <property type="entry name" value="Homeodomain-like"/>
    <property type="match status" value="1"/>
</dbReference>
<proteinExistence type="predicted"/>
<organism evidence="7 8">
    <name type="scientific">Mycolicibacterium aubagnense</name>
    <dbReference type="NCBI Taxonomy" id="319707"/>
    <lineage>
        <taxon>Bacteria</taxon>
        <taxon>Bacillati</taxon>
        <taxon>Actinomycetota</taxon>
        <taxon>Actinomycetes</taxon>
        <taxon>Mycobacteriales</taxon>
        <taxon>Mycobacteriaceae</taxon>
        <taxon>Mycolicibacterium</taxon>
    </lineage>
</organism>
<evidence type="ECO:0000313" key="8">
    <source>
        <dbReference type="Proteomes" id="UP000465609"/>
    </source>
</evidence>
<evidence type="ECO:0000256" key="5">
    <source>
        <dbReference type="SAM" id="MobiDB-lite"/>
    </source>
</evidence>
<keyword evidence="2 4" id="KW-0238">DNA-binding</keyword>
<evidence type="ECO:0000256" key="2">
    <source>
        <dbReference type="ARBA" id="ARBA00023125"/>
    </source>
</evidence>
<dbReference type="InterPro" id="IPR009057">
    <property type="entry name" value="Homeodomain-like_sf"/>
</dbReference>
<dbReference type="PROSITE" id="PS50977">
    <property type="entry name" value="HTH_TETR_2"/>
    <property type="match status" value="1"/>
</dbReference>
<keyword evidence="7" id="KW-0614">Plasmid</keyword>
<feature type="region of interest" description="Disordered" evidence="5">
    <location>
        <begin position="210"/>
        <end position="238"/>
    </location>
</feature>
<evidence type="ECO:0000313" key="7">
    <source>
        <dbReference type="EMBL" id="BBX88274.1"/>
    </source>
</evidence>
<geneLocation type="plasmid" evidence="7 8">
    <name>pJCM15296</name>
</geneLocation>
<dbReference type="RefSeq" id="WP_138233534.1">
    <property type="nucleotide sequence ID" value="NZ_AP022578.1"/>
</dbReference>
<reference evidence="7 8" key="1">
    <citation type="journal article" date="2019" name="Emerg. Microbes Infect.">
        <title>Comprehensive subspecies identification of 175 nontuberculous mycobacteria species based on 7547 genomic profiles.</title>
        <authorList>
            <person name="Matsumoto Y."/>
            <person name="Kinjo T."/>
            <person name="Motooka D."/>
            <person name="Nabeya D."/>
            <person name="Jung N."/>
            <person name="Uechi K."/>
            <person name="Horii T."/>
            <person name="Iida T."/>
            <person name="Fujita J."/>
            <person name="Nakamura S."/>
        </authorList>
    </citation>
    <scope>NUCLEOTIDE SEQUENCE [LARGE SCALE GENOMIC DNA]</scope>
    <source>
        <strain evidence="7 8">JCM 15296</strain>
        <plasmid evidence="7">pJCM15296</plasmid>
    </source>
</reference>
<keyword evidence="1" id="KW-0805">Transcription regulation</keyword>
<gene>
    <name evidence="7" type="ORF">MAUB_64750</name>
</gene>
<dbReference type="InterPro" id="IPR036271">
    <property type="entry name" value="Tet_transcr_reg_TetR-rel_C_sf"/>
</dbReference>
<dbReference type="PANTHER" id="PTHR30055:SF234">
    <property type="entry name" value="HTH-TYPE TRANSCRIPTIONAL REGULATOR BETI"/>
    <property type="match status" value="1"/>
</dbReference>
<name>A0ABM7IN96_9MYCO</name>
<dbReference type="Gene3D" id="1.10.357.10">
    <property type="entry name" value="Tetracycline Repressor, domain 2"/>
    <property type="match status" value="1"/>
</dbReference>
<feature type="DNA-binding region" description="H-T-H motif" evidence="4">
    <location>
        <begin position="44"/>
        <end position="63"/>
    </location>
</feature>
<dbReference type="Proteomes" id="UP000465609">
    <property type="component" value="Plasmid pJCM15296"/>
</dbReference>
<keyword evidence="3" id="KW-0804">Transcription</keyword>
<dbReference type="PANTHER" id="PTHR30055">
    <property type="entry name" value="HTH-TYPE TRANSCRIPTIONAL REGULATOR RUTR"/>
    <property type="match status" value="1"/>
</dbReference>
<dbReference type="InterPro" id="IPR050109">
    <property type="entry name" value="HTH-type_TetR-like_transc_reg"/>
</dbReference>
<dbReference type="PRINTS" id="PR00455">
    <property type="entry name" value="HTHTETR"/>
</dbReference>
<dbReference type="EMBL" id="AP022578">
    <property type="protein sequence ID" value="BBX88274.1"/>
    <property type="molecule type" value="Genomic_DNA"/>
</dbReference>
<dbReference type="SUPFAM" id="SSF46689">
    <property type="entry name" value="Homeodomain-like"/>
    <property type="match status" value="1"/>
</dbReference>
<evidence type="ECO:0000256" key="1">
    <source>
        <dbReference type="ARBA" id="ARBA00023015"/>
    </source>
</evidence>
<protein>
    <submittedName>
        <fullName evidence="7">TetR family transcriptional regulator</fullName>
    </submittedName>
</protein>
<keyword evidence="8" id="KW-1185">Reference proteome</keyword>
<dbReference type="Pfam" id="PF00440">
    <property type="entry name" value="TetR_N"/>
    <property type="match status" value="1"/>
</dbReference>
<accession>A0ABM7IN96</accession>
<evidence type="ECO:0000259" key="6">
    <source>
        <dbReference type="PROSITE" id="PS50977"/>
    </source>
</evidence>
<evidence type="ECO:0000256" key="4">
    <source>
        <dbReference type="PROSITE-ProRule" id="PRU00335"/>
    </source>
</evidence>
<dbReference type="SUPFAM" id="SSF48498">
    <property type="entry name" value="Tetracyclin repressor-like, C-terminal domain"/>
    <property type="match status" value="1"/>
</dbReference>
<dbReference type="InterPro" id="IPR001647">
    <property type="entry name" value="HTH_TetR"/>
</dbReference>
<evidence type="ECO:0000256" key="3">
    <source>
        <dbReference type="ARBA" id="ARBA00023163"/>
    </source>
</evidence>